<organism evidence="3 8">
    <name type="scientific">Lactobacillus helveticus CIRM-BIA 953</name>
    <dbReference type="NCBI Taxonomy" id="1226335"/>
    <lineage>
        <taxon>Bacteria</taxon>
        <taxon>Bacillati</taxon>
        <taxon>Bacillota</taxon>
        <taxon>Bacilli</taxon>
        <taxon>Lactobacillales</taxon>
        <taxon>Lactobacillaceae</taxon>
        <taxon>Lactobacillus</taxon>
    </lineage>
</organism>
<dbReference type="EMBL" id="CBUH010000134">
    <property type="protein sequence ID" value="CDI42950.1"/>
    <property type="molecule type" value="Genomic_DNA"/>
</dbReference>
<dbReference type="EMBL" id="CBUH010000021">
    <property type="protein sequence ID" value="CDI41482.1"/>
    <property type="molecule type" value="Genomic_DNA"/>
</dbReference>
<comment type="caution">
    <text evidence="3">The sequence shown here is derived from an EMBL/GenBank/DDBJ whole genome shotgun (WGS) entry which is preliminary data.</text>
</comment>
<name>U4QM41_LACHE</name>
<reference evidence="3 8" key="1">
    <citation type="submission" date="2013-09" db="EMBL/GenBank/DDBJ databases">
        <title>Draft Genome Sequence of five Lactobacillus helveticus strains CIRM-BIA 101T, 103, 104, 951 and 953 isolated from milk product.</title>
        <authorList>
            <person name="Valence F."/>
            <person name="Chuat V."/>
            <person name="Ma L."/>
            <person name="Creno S."/>
            <person name="Falentin H."/>
            <person name="Lortal S."/>
            <person name="Bizet C."/>
            <person name="Clermont D."/>
            <person name="Loux V."/>
            <person name="Bouchier C."/>
            <person name="Cousin S."/>
        </authorList>
    </citation>
    <scope>NUCLEOTIDE SEQUENCE [LARGE SCALE GENOMIC DNA]</scope>
    <source>
        <strain evidence="3 8">CIRM-BIA 953</strain>
    </source>
</reference>
<sequence length="17" mass="1674">MTCGCCVSQGAVCTDPV</sequence>
<dbReference type="Proteomes" id="UP000017243">
    <property type="component" value="Unassembled WGS sequence"/>
</dbReference>
<evidence type="ECO:0000313" key="3">
    <source>
        <dbReference type="EMBL" id="CDI42070.1"/>
    </source>
</evidence>
<evidence type="ECO:0000313" key="8">
    <source>
        <dbReference type="Proteomes" id="UP000017243"/>
    </source>
</evidence>
<gene>
    <name evidence="3" type="ORF">LHCIRMBIA953_00117</name>
    <name evidence="2" type="ORF">LHCIRMBIA953_00396</name>
    <name evidence="1" type="ORF">LHCIRMBIA953_00418</name>
    <name evidence="5" type="ORF">LHCIRMBIA953_01495</name>
    <name evidence="7" type="ORF">LHCIRMBIA953_01602</name>
    <name evidence="4" type="ORF">LHCIRMBIA953_01782</name>
    <name evidence="6" type="ORF">LHCIRMBIA953_02186</name>
</gene>
<evidence type="ECO:0000313" key="7">
    <source>
        <dbReference type="EMBL" id="CDI43766.1"/>
    </source>
</evidence>
<protein>
    <submittedName>
        <fullName evidence="3">Uncharacterized protein</fullName>
    </submittedName>
</protein>
<evidence type="ECO:0000313" key="1">
    <source>
        <dbReference type="EMBL" id="CDI41482.1"/>
    </source>
</evidence>
<accession>U4QM41</accession>
<evidence type="ECO:0000313" key="6">
    <source>
        <dbReference type="EMBL" id="CDI42950.1"/>
    </source>
</evidence>
<proteinExistence type="predicted"/>
<dbReference type="EMBL" id="CBUH010000069">
    <property type="protein sequence ID" value="CDI41947.1"/>
    <property type="molecule type" value="Genomic_DNA"/>
</dbReference>
<dbReference type="AlphaFoldDB" id="U4QM41"/>
<dbReference type="EMBL" id="CBUH010000074">
    <property type="protein sequence ID" value="CDI42070.1"/>
    <property type="molecule type" value="Genomic_DNA"/>
</dbReference>
<evidence type="ECO:0000313" key="2">
    <source>
        <dbReference type="EMBL" id="CDI41947.1"/>
    </source>
</evidence>
<evidence type="ECO:0000313" key="4">
    <source>
        <dbReference type="EMBL" id="CDI42355.1"/>
    </source>
</evidence>
<dbReference type="EMBL" id="CBUH010000190">
    <property type="protein sequence ID" value="CDI43766.1"/>
    <property type="molecule type" value="Genomic_DNA"/>
</dbReference>
<dbReference type="EMBL" id="CBUH010000106">
    <property type="protein sequence ID" value="CDI42436.1"/>
    <property type="molecule type" value="Genomic_DNA"/>
</dbReference>
<evidence type="ECO:0000313" key="5">
    <source>
        <dbReference type="EMBL" id="CDI42436.1"/>
    </source>
</evidence>
<dbReference type="EMBL" id="CBUH010000100">
    <property type="protein sequence ID" value="CDI42355.1"/>
    <property type="molecule type" value="Genomic_DNA"/>
</dbReference>